<name>A0A1G9JKN1_9ACTN</name>
<keyword evidence="1" id="KW-0472">Membrane</keyword>
<dbReference type="OrthoDB" id="9784773at2"/>
<evidence type="ECO:0000313" key="4">
    <source>
        <dbReference type="Proteomes" id="UP000198683"/>
    </source>
</evidence>
<dbReference type="RefSeq" id="WP_090770402.1">
    <property type="nucleotide sequence ID" value="NZ_FNFB01000020.1"/>
</dbReference>
<gene>
    <name evidence="3" type="ORF">SAMN05421874_120113</name>
</gene>
<dbReference type="Proteomes" id="UP000198683">
    <property type="component" value="Unassembled WGS sequence"/>
</dbReference>
<reference evidence="3 4" key="1">
    <citation type="submission" date="2016-10" db="EMBL/GenBank/DDBJ databases">
        <authorList>
            <person name="de Groot N.N."/>
        </authorList>
    </citation>
    <scope>NUCLEOTIDE SEQUENCE [LARGE SCALE GENOMIC DNA]</scope>
    <source>
        <strain evidence="3 4">CGMCC 4.5681</strain>
    </source>
</reference>
<proteinExistence type="predicted"/>
<keyword evidence="4" id="KW-1185">Reference proteome</keyword>
<feature type="transmembrane region" description="Helical" evidence="1">
    <location>
        <begin position="118"/>
        <end position="137"/>
    </location>
</feature>
<keyword evidence="1" id="KW-0812">Transmembrane</keyword>
<dbReference type="AlphaFoldDB" id="A0A1G9JKN1"/>
<evidence type="ECO:0000313" key="3">
    <source>
        <dbReference type="EMBL" id="SDL38180.1"/>
    </source>
</evidence>
<dbReference type="InterPro" id="IPR025509">
    <property type="entry name" value="DUF4396"/>
</dbReference>
<feature type="transmembrane region" description="Helical" evidence="1">
    <location>
        <begin position="51"/>
        <end position="68"/>
    </location>
</feature>
<dbReference type="Pfam" id="PF14342">
    <property type="entry name" value="DUF4396"/>
    <property type="match status" value="1"/>
</dbReference>
<evidence type="ECO:0000259" key="2">
    <source>
        <dbReference type="Pfam" id="PF14342"/>
    </source>
</evidence>
<sequence length="155" mass="16390">MGTEPHGHAPPKASWGTAASATLHCLTGCAIGEILGLVIATWLGWTAAPSIALAVLLAFFFGYLLTLVPLRRRGLDWRTAIRLALAADTVSIIVMEIVDNGVMLAVPGAMDAALTSALFWGALALSLLVAFLVTTPINKWIIGRGKGHAVVHRYH</sequence>
<keyword evidence="1" id="KW-1133">Transmembrane helix</keyword>
<feature type="domain" description="DUF4396" evidence="2">
    <location>
        <begin position="14"/>
        <end position="147"/>
    </location>
</feature>
<feature type="transmembrane region" description="Helical" evidence="1">
    <location>
        <begin position="80"/>
        <end position="98"/>
    </location>
</feature>
<evidence type="ECO:0000256" key="1">
    <source>
        <dbReference type="SAM" id="Phobius"/>
    </source>
</evidence>
<organism evidence="3 4">
    <name type="scientific">Nonomuraea maritima</name>
    <dbReference type="NCBI Taxonomy" id="683260"/>
    <lineage>
        <taxon>Bacteria</taxon>
        <taxon>Bacillati</taxon>
        <taxon>Actinomycetota</taxon>
        <taxon>Actinomycetes</taxon>
        <taxon>Streptosporangiales</taxon>
        <taxon>Streptosporangiaceae</taxon>
        <taxon>Nonomuraea</taxon>
    </lineage>
</organism>
<feature type="transmembrane region" description="Helical" evidence="1">
    <location>
        <begin position="21"/>
        <end position="45"/>
    </location>
</feature>
<dbReference type="EMBL" id="FNFB01000020">
    <property type="protein sequence ID" value="SDL38180.1"/>
    <property type="molecule type" value="Genomic_DNA"/>
</dbReference>
<accession>A0A1G9JKN1</accession>
<dbReference type="STRING" id="683260.SAMN05421874_120113"/>
<protein>
    <recommendedName>
        <fullName evidence="2">DUF4396 domain-containing protein</fullName>
    </recommendedName>
</protein>